<dbReference type="InterPro" id="IPR023401">
    <property type="entry name" value="ODC_N"/>
</dbReference>
<dbReference type="InterPro" id="IPR003462">
    <property type="entry name" value="ODC_Mu_crystall"/>
</dbReference>
<dbReference type="InterPro" id="IPR023866">
    <property type="entry name" value="SbnB"/>
</dbReference>
<dbReference type="Gene3D" id="3.30.1780.10">
    <property type="entry name" value="ornithine cyclodeaminase, domain 1"/>
    <property type="match status" value="1"/>
</dbReference>
<dbReference type="PANTHER" id="PTHR13812:SF19">
    <property type="entry name" value="KETIMINE REDUCTASE MU-CRYSTALLIN"/>
    <property type="match status" value="1"/>
</dbReference>
<keyword evidence="2" id="KW-1185">Reference proteome</keyword>
<dbReference type="NCBIfam" id="TIGR03944">
    <property type="entry name" value="dehyd_SbnB_fam"/>
    <property type="match status" value="1"/>
</dbReference>
<dbReference type="PANTHER" id="PTHR13812">
    <property type="entry name" value="KETIMINE REDUCTASE MU-CRYSTALLIN"/>
    <property type="match status" value="1"/>
</dbReference>
<protein>
    <submittedName>
        <fullName evidence="1">Ornithine cyclodeaminase</fullName>
        <ecNumber evidence="1">4.3.1.12</ecNumber>
    </submittedName>
</protein>
<dbReference type="RefSeq" id="WP_184941380.1">
    <property type="nucleotide sequence ID" value="NZ_JACHJV010000001.1"/>
</dbReference>
<dbReference type="EMBL" id="JACHJV010000001">
    <property type="protein sequence ID" value="MBB4927270.1"/>
    <property type="molecule type" value="Genomic_DNA"/>
</dbReference>
<reference evidence="1 2" key="1">
    <citation type="submission" date="2020-08" db="EMBL/GenBank/DDBJ databases">
        <title>Sequencing the genomes of 1000 actinobacteria strains.</title>
        <authorList>
            <person name="Klenk H.-P."/>
        </authorList>
    </citation>
    <scope>NUCLEOTIDE SEQUENCE [LARGE SCALE GENOMIC DNA]</scope>
    <source>
        <strain evidence="1 2">DSM 41654</strain>
    </source>
</reference>
<name>A0A7W7VZ30_KITKI</name>
<dbReference type="Pfam" id="PF02423">
    <property type="entry name" value="OCD_Mu_crystall"/>
    <property type="match status" value="1"/>
</dbReference>
<keyword evidence="1" id="KW-0456">Lyase</keyword>
<evidence type="ECO:0000313" key="2">
    <source>
        <dbReference type="Proteomes" id="UP000540506"/>
    </source>
</evidence>
<comment type="caution">
    <text evidence="1">The sequence shown here is derived from an EMBL/GenBank/DDBJ whole genome shotgun (WGS) entry which is preliminary data.</text>
</comment>
<dbReference type="GO" id="GO:0016639">
    <property type="term" value="F:oxidoreductase activity, acting on the CH-NH2 group of donors, NAD or NADP as acceptor"/>
    <property type="evidence" value="ECO:0007669"/>
    <property type="project" value="InterPro"/>
</dbReference>
<dbReference type="AlphaFoldDB" id="A0A7W7VZ30"/>
<dbReference type="Proteomes" id="UP000540506">
    <property type="component" value="Unassembled WGS sequence"/>
</dbReference>
<dbReference type="EC" id="4.3.1.12" evidence="1"/>
<proteinExistence type="predicted"/>
<dbReference type="GO" id="GO:0005737">
    <property type="term" value="C:cytoplasm"/>
    <property type="evidence" value="ECO:0007669"/>
    <property type="project" value="TreeGrafter"/>
</dbReference>
<dbReference type="GO" id="GO:0019290">
    <property type="term" value="P:siderophore biosynthetic process"/>
    <property type="evidence" value="ECO:0007669"/>
    <property type="project" value="InterPro"/>
</dbReference>
<gene>
    <name evidence="1" type="ORF">FHR34_006263</name>
</gene>
<dbReference type="InterPro" id="IPR036291">
    <property type="entry name" value="NAD(P)-bd_dom_sf"/>
</dbReference>
<evidence type="ECO:0000313" key="1">
    <source>
        <dbReference type="EMBL" id="MBB4927270.1"/>
    </source>
</evidence>
<organism evidence="1 2">
    <name type="scientific">Kitasatospora kifunensis</name>
    <name type="common">Streptomyces kifunensis</name>
    <dbReference type="NCBI Taxonomy" id="58351"/>
    <lineage>
        <taxon>Bacteria</taxon>
        <taxon>Bacillati</taxon>
        <taxon>Actinomycetota</taxon>
        <taxon>Actinomycetes</taxon>
        <taxon>Kitasatosporales</taxon>
        <taxon>Streptomycetaceae</taxon>
        <taxon>Kitasatospora</taxon>
    </lineage>
</organism>
<dbReference type="PIRSF" id="PIRSF001439">
    <property type="entry name" value="CryM"/>
    <property type="match status" value="1"/>
</dbReference>
<dbReference type="GO" id="GO:0008473">
    <property type="term" value="F:ornithine cyclodeaminase activity"/>
    <property type="evidence" value="ECO:0007669"/>
    <property type="project" value="UniProtKB-EC"/>
</dbReference>
<dbReference type="Gene3D" id="3.40.50.720">
    <property type="entry name" value="NAD(P)-binding Rossmann-like Domain"/>
    <property type="match status" value="1"/>
</dbReference>
<dbReference type="SUPFAM" id="SSF51735">
    <property type="entry name" value="NAD(P)-binding Rossmann-fold domains"/>
    <property type="match status" value="1"/>
</dbReference>
<sequence length="333" mass="35455">MLILGAGQVRQVLDGAEREVVDAVRRAYQLHAHGRSELPHSVFLRFPQDARNRIIGLPAYLGQDSPVAGIKWISSFPGNLAQGLERASAALLLNSMSTGHPEALLEASVISARRTAASAALAAATIAPQAPQTGVSLIGCGVINFQVLSFLCTLLPELGAVTLFDLDRARAQSFAQRCAARWPELKVSVAEGAEEALAAHKLVGLATTAGTPYLNVDSCRPGTLLLHLSLRDLYPETILGSVNIVDDADHVCREATSLHLAEQQVGHRDFIATSIGEILNSGADYRRSESELTVFSPFGLGVLDLAVADLVRRAAERLDLGTLLTDFLPDGAQ</sequence>
<accession>A0A7W7VZ30</accession>